<dbReference type="AlphaFoldDB" id="A0AAV7RDM9"/>
<evidence type="ECO:0000313" key="3">
    <source>
        <dbReference type="Proteomes" id="UP001066276"/>
    </source>
</evidence>
<feature type="region of interest" description="Disordered" evidence="1">
    <location>
        <begin position="214"/>
        <end position="244"/>
    </location>
</feature>
<name>A0AAV7RDM9_PLEWA</name>
<protein>
    <submittedName>
        <fullName evidence="2">Uncharacterized protein</fullName>
    </submittedName>
</protein>
<keyword evidence="3" id="KW-1185">Reference proteome</keyword>
<feature type="compositionally biased region" description="Basic and acidic residues" evidence="1">
    <location>
        <begin position="223"/>
        <end position="233"/>
    </location>
</feature>
<gene>
    <name evidence="2" type="ORF">NDU88_003346</name>
</gene>
<evidence type="ECO:0000256" key="1">
    <source>
        <dbReference type="SAM" id="MobiDB-lite"/>
    </source>
</evidence>
<dbReference type="EMBL" id="JANPWB010000009">
    <property type="protein sequence ID" value="KAJ1150556.1"/>
    <property type="molecule type" value="Genomic_DNA"/>
</dbReference>
<feature type="region of interest" description="Disordered" evidence="1">
    <location>
        <begin position="80"/>
        <end position="103"/>
    </location>
</feature>
<evidence type="ECO:0000313" key="2">
    <source>
        <dbReference type="EMBL" id="KAJ1150556.1"/>
    </source>
</evidence>
<organism evidence="2 3">
    <name type="scientific">Pleurodeles waltl</name>
    <name type="common">Iberian ribbed newt</name>
    <dbReference type="NCBI Taxonomy" id="8319"/>
    <lineage>
        <taxon>Eukaryota</taxon>
        <taxon>Metazoa</taxon>
        <taxon>Chordata</taxon>
        <taxon>Craniata</taxon>
        <taxon>Vertebrata</taxon>
        <taxon>Euteleostomi</taxon>
        <taxon>Amphibia</taxon>
        <taxon>Batrachia</taxon>
        <taxon>Caudata</taxon>
        <taxon>Salamandroidea</taxon>
        <taxon>Salamandridae</taxon>
        <taxon>Pleurodelinae</taxon>
        <taxon>Pleurodeles</taxon>
    </lineage>
</organism>
<sequence length="258" mass="27833">MRSSPACSPTQSSSAASFAVTVAISAVPPSLCVLHADIPRFRLPSVSRRPVTACHMLLCGHGLLWFCLRSPSPVRHRLHPPATKPLRPRAVPGGGPATPDLPAWGRSRPGEPRGMVFAWQVTGPRLTRPQLSECSSSPNVQCCQARSSCRGALTASVSHPGRQPVSAASAALTRPRLSSSHCRTFVGQRRRSTPYIRHSPPEASAAQLLARPARSPAFSWEQSGKRSGRERSFSESTRASRHLGHDPGGYYCYQCNSN</sequence>
<reference evidence="2" key="1">
    <citation type="journal article" date="2022" name="bioRxiv">
        <title>Sequencing and chromosome-scale assembly of the giantPleurodeles waltlgenome.</title>
        <authorList>
            <person name="Brown T."/>
            <person name="Elewa A."/>
            <person name="Iarovenko S."/>
            <person name="Subramanian E."/>
            <person name="Araus A.J."/>
            <person name="Petzold A."/>
            <person name="Susuki M."/>
            <person name="Suzuki K.-i.T."/>
            <person name="Hayashi T."/>
            <person name="Toyoda A."/>
            <person name="Oliveira C."/>
            <person name="Osipova E."/>
            <person name="Leigh N.D."/>
            <person name="Simon A."/>
            <person name="Yun M.H."/>
        </authorList>
    </citation>
    <scope>NUCLEOTIDE SEQUENCE</scope>
    <source>
        <strain evidence="2">20211129_DDA</strain>
        <tissue evidence="2">Liver</tissue>
    </source>
</reference>
<dbReference type="Proteomes" id="UP001066276">
    <property type="component" value="Chromosome 5"/>
</dbReference>
<comment type="caution">
    <text evidence="2">The sequence shown here is derived from an EMBL/GenBank/DDBJ whole genome shotgun (WGS) entry which is preliminary data.</text>
</comment>
<accession>A0AAV7RDM9</accession>
<feature type="region of interest" description="Disordered" evidence="1">
    <location>
        <begin position="155"/>
        <end position="174"/>
    </location>
</feature>
<proteinExistence type="predicted"/>